<keyword evidence="1 2" id="KW-0597">Phosphoprotein</keyword>
<dbReference type="Gene3D" id="3.40.50.2300">
    <property type="match status" value="1"/>
</dbReference>
<feature type="domain" description="Response regulatory" evidence="3">
    <location>
        <begin position="14"/>
        <end position="130"/>
    </location>
</feature>
<dbReference type="KEGG" id="dalk:DSCA_28000"/>
<dbReference type="SUPFAM" id="SSF52172">
    <property type="entry name" value="CheY-like"/>
    <property type="match status" value="1"/>
</dbReference>
<accession>A0A5K7YL20</accession>
<dbReference type="PANTHER" id="PTHR44591:SF3">
    <property type="entry name" value="RESPONSE REGULATORY DOMAIN-CONTAINING PROTEIN"/>
    <property type="match status" value="1"/>
</dbReference>
<dbReference type="RefSeq" id="WP_155316974.1">
    <property type="nucleotide sequence ID" value="NZ_AP021874.1"/>
</dbReference>
<keyword evidence="5" id="KW-1185">Reference proteome</keyword>
<dbReference type="PROSITE" id="PS50110">
    <property type="entry name" value="RESPONSE_REGULATORY"/>
    <property type="match status" value="1"/>
</dbReference>
<dbReference type="InterPro" id="IPR011006">
    <property type="entry name" value="CheY-like_superfamily"/>
</dbReference>
<dbReference type="InterPro" id="IPR001789">
    <property type="entry name" value="Sig_transdc_resp-reg_receiver"/>
</dbReference>
<sequence length="142" mass="15076">MNSDAAGNTKQGLKVLLVDDEKMVLEVGKAILQRLGHEVVAAESGEEALEQFGRQAESIGCVVLDLTMPGMNGRATFQALRELNPELPIIIASGLAADQVAGHFDDMPPTAVIQKPYQIADLSNTIQRILQDSPSCAPPPTG</sequence>
<evidence type="ECO:0000259" key="3">
    <source>
        <dbReference type="PROSITE" id="PS50110"/>
    </source>
</evidence>
<dbReference type="OrthoDB" id="5397350at2"/>
<reference evidence="4 5" key="1">
    <citation type="submission" date="2019-11" db="EMBL/GenBank/DDBJ databases">
        <title>Comparative genomics of hydrocarbon-degrading Desulfosarcina strains.</title>
        <authorList>
            <person name="Watanabe M."/>
            <person name="Kojima H."/>
            <person name="Fukui M."/>
        </authorList>
    </citation>
    <scope>NUCLEOTIDE SEQUENCE [LARGE SCALE GENOMIC DNA]</scope>
    <source>
        <strain evidence="4 5">PL12</strain>
    </source>
</reference>
<dbReference type="SMART" id="SM00448">
    <property type="entry name" value="REC"/>
    <property type="match status" value="1"/>
</dbReference>
<evidence type="ECO:0000313" key="5">
    <source>
        <dbReference type="Proteomes" id="UP000427906"/>
    </source>
</evidence>
<gene>
    <name evidence="4" type="ORF">DSCA_28000</name>
</gene>
<organism evidence="4 5">
    <name type="scientific">Desulfosarcina alkanivorans</name>
    <dbReference type="NCBI Taxonomy" id="571177"/>
    <lineage>
        <taxon>Bacteria</taxon>
        <taxon>Pseudomonadati</taxon>
        <taxon>Thermodesulfobacteriota</taxon>
        <taxon>Desulfobacteria</taxon>
        <taxon>Desulfobacterales</taxon>
        <taxon>Desulfosarcinaceae</taxon>
        <taxon>Desulfosarcina</taxon>
    </lineage>
</organism>
<evidence type="ECO:0000313" key="4">
    <source>
        <dbReference type="EMBL" id="BBO68870.1"/>
    </source>
</evidence>
<dbReference type="Pfam" id="PF00072">
    <property type="entry name" value="Response_reg"/>
    <property type="match status" value="1"/>
</dbReference>
<dbReference type="Proteomes" id="UP000427906">
    <property type="component" value="Chromosome"/>
</dbReference>
<feature type="modified residue" description="4-aspartylphosphate" evidence="2">
    <location>
        <position position="65"/>
    </location>
</feature>
<dbReference type="GO" id="GO:0000160">
    <property type="term" value="P:phosphorelay signal transduction system"/>
    <property type="evidence" value="ECO:0007669"/>
    <property type="project" value="InterPro"/>
</dbReference>
<dbReference type="EMBL" id="AP021874">
    <property type="protein sequence ID" value="BBO68870.1"/>
    <property type="molecule type" value="Genomic_DNA"/>
</dbReference>
<evidence type="ECO:0000256" key="1">
    <source>
        <dbReference type="ARBA" id="ARBA00022553"/>
    </source>
</evidence>
<proteinExistence type="predicted"/>
<name>A0A5K7YL20_9BACT</name>
<protein>
    <recommendedName>
        <fullName evidence="3">Response regulatory domain-containing protein</fullName>
    </recommendedName>
</protein>
<dbReference type="PANTHER" id="PTHR44591">
    <property type="entry name" value="STRESS RESPONSE REGULATOR PROTEIN 1"/>
    <property type="match status" value="1"/>
</dbReference>
<dbReference type="InterPro" id="IPR050595">
    <property type="entry name" value="Bact_response_regulator"/>
</dbReference>
<dbReference type="AlphaFoldDB" id="A0A5K7YL20"/>
<evidence type="ECO:0000256" key="2">
    <source>
        <dbReference type="PROSITE-ProRule" id="PRU00169"/>
    </source>
</evidence>